<feature type="compositionally biased region" description="Basic residues" evidence="1">
    <location>
        <begin position="24"/>
        <end position="36"/>
    </location>
</feature>
<protein>
    <submittedName>
        <fullName evidence="3">Uncharacterized protein</fullName>
    </submittedName>
</protein>
<keyword evidence="2" id="KW-0732">Signal</keyword>
<evidence type="ECO:0000313" key="4">
    <source>
        <dbReference type="Proteomes" id="UP000835052"/>
    </source>
</evidence>
<accession>A0A8S1GRN0</accession>
<feature type="signal peptide" evidence="2">
    <location>
        <begin position="1"/>
        <end position="16"/>
    </location>
</feature>
<evidence type="ECO:0000256" key="1">
    <source>
        <dbReference type="SAM" id="MobiDB-lite"/>
    </source>
</evidence>
<evidence type="ECO:0000256" key="2">
    <source>
        <dbReference type="SAM" id="SignalP"/>
    </source>
</evidence>
<organism evidence="3 4">
    <name type="scientific">Caenorhabditis auriculariae</name>
    <dbReference type="NCBI Taxonomy" id="2777116"/>
    <lineage>
        <taxon>Eukaryota</taxon>
        <taxon>Metazoa</taxon>
        <taxon>Ecdysozoa</taxon>
        <taxon>Nematoda</taxon>
        <taxon>Chromadorea</taxon>
        <taxon>Rhabditida</taxon>
        <taxon>Rhabditina</taxon>
        <taxon>Rhabditomorpha</taxon>
        <taxon>Rhabditoidea</taxon>
        <taxon>Rhabditidae</taxon>
        <taxon>Peloderinae</taxon>
        <taxon>Caenorhabditis</taxon>
    </lineage>
</organism>
<feature type="compositionally biased region" description="Basic residues" evidence="1">
    <location>
        <begin position="73"/>
        <end position="82"/>
    </location>
</feature>
<gene>
    <name evidence="3" type="ORF">CAUJ_LOCUS2025</name>
</gene>
<proteinExistence type="predicted"/>
<dbReference type="Proteomes" id="UP000835052">
    <property type="component" value="Unassembled WGS sequence"/>
</dbReference>
<feature type="compositionally biased region" description="Low complexity" evidence="1">
    <location>
        <begin position="40"/>
        <end position="72"/>
    </location>
</feature>
<feature type="region of interest" description="Disordered" evidence="1">
    <location>
        <begin position="117"/>
        <end position="156"/>
    </location>
</feature>
<feature type="chain" id="PRO_5035720085" evidence="2">
    <location>
        <begin position="17"/>
        <end position="156"/>
    </location>
</feature>
<dbReference type="EMBL" id="CAJGYM010000004">
    <property type="protein sequence ID" value="CAD6186106.1"/>
    <property type="molecule type" value="Genomic_DNA"/>
</dbReference>
<name>A0A8S1GRN0_9PELO</name>
<comment type="caution">
    <text evidence="3">The sequence shown here is derived from an EMBL/GenBank/DDBJ whole genome shotgun (WGS) entry which is preliminary data.</text>
</comment>
<keyword evidence="4" id="KW-1185">Reference proteome</keyword>
<feature type="region of interest" description="Disordered" evidence="1">
    <location>
        <begin position="24"/>
        <end position="93"/>
    </location>
</feature>
<dbReference type="AlphaFoldDB" id="A0A8S1GRN0"/>
<evidence type="ECO:0000313" key="3">
    <source>
        <dbReference type="EMBL" id="CAD6186106.1"/>
    </source>
</evidence>
<sequence>MLLLAISIMIVFISLPQCIKKRRVGPKLKKRRKRKAIPGTPVKSTATTVATTTPTQTRTPQSQTPTKPSSPRKNSKKRKKSASVHNIDNGEDLHNIVLIEENPVVRTVAKPIALVKDIKPPKHVPLADPPIDPRDDTLNGVDSLPETISADSKEKK</sequence>
<reference evidence="3" key="1">
    <citation type="submission" date="2020-10" db="EMBL/GenBank/DDBJ databases">
        <authorList>
            <person name="Kikuchi T."/>
        </authorList>
    </citation>
    <scope>NUCLEOTIDE SEQUENCE</scope>
    <source>
        <strain evidence="3">NKZ352</strain>
    </source>
</reference>